<accession>A0ABU2L8Z0</accession>
<name>A0ABU2L8Z0_9ACTN</name>
<keyword evidence="3" id="KW-1185">Reference proteome</keyword>
<feature type="region of interest" description="Disordered" evidence="1">
    <location>
        <begin position="1"/>
        <end position="40"/>
    </location>
</feature>
<reference evidence="3" key="1">
    <citation type="submission" date="2023-07" db="EMBL/GenBank/DDBJ databases">
        <title>30 novel species of actinomycetes from the DSMZ collection.</title>
        <authorList>
            <person name="Nouioui I."/>
        </authorList>
    </citation>
    <scope>NUCLEOTIDE SEQUENCE [LARGE SCALE GENOMIC DNA]</scope>
    <source>
        <strain evidence="3">DSM 44917</strain>
    </source>
</reference>
<dbReference type="Proteomes" id="UP001183388">
    <property type="component" value="Unassembled WGS sequence"/>
</dbReference>
<dbReference type="EMBL" id="JAVREN010000017">
    <property type="protein sequence ID" value="MDT0308035.1"/>
    <property type="molecule type" value="Genomic_DNA"/>
</dbReference>
<sequence length="63" mass="6243">MTDPGRTGDPDEGPQPSPGQVSVRCGGPQGPGAARTAQMRYPALFGPPDLGVQGPACATVLPG</sequence>
<comment type="caution">
    <text evidence="2">The sequence shown here is derived from an EMBL/GenBank/DDBJ whole genome shotgun (WGS) entry which is preliminary data.</text>
</comment>
<proteinExistence type="predicted"/>
<evidence type="ECO:0000313" key="2">
    <source>
        <dbReference type="EMBL" id="MDT0308035.1"/>
    </source>
</evidence>
<evidence type="ECO:0000313" key="3">
    <source>
        <dbReference type="Proteomes" id="UP001183388"/>
    </source>
</evidence>
<gene>
    <name evidence="2" type="ORF">RM780_13825</name>
</gene>
<protein>
    <submittedName>
        <fullName evidence="2">Uncharacterized protein</fullName>
    </submittedName>
</protein>
<dbReference type="RefSeq" id="WP_311630986.1">
    <property type="nucleotide sequence ID" value="NZ_JAVREN010000017.1"/>
</dbReference>
<evidence type="ECO:0000256" key="1">
    <source>
        <dbReference type="SAM" id="MobiDB-lite"/>
    </source>
</evidence>
<organism evidence="2 3">
    <name type="scientific">Streptomyces boetiae</name>
    <dbReference type="NCBI Taxonomy" id="3075541"/>
    <lineage>
        <taxon>Bacteria</taxon>
        <taxon>Bacillati</taxon>
        <taxon>Actinomycetota</taxon>
        <taxon>Actinomycetes</taxon>
        <taxon>Kitasatosporales</taxon>
        <taxon>Streptomycetaceae</taxon>
        <taxon>Streptomyces</taxon>
    </lineage>
</organism>